<proteinExistence type="predicted"/>
<evidence type="ECO:0000313" key="1">
    <source>
        <dbReference type="EMBL" id="KAA8501609.1"/>
    </source>
</evidence>
<protein>
    <submittedName>
        <fullName evidence="1">Uncharacterized protein</fullName>
    </submittedName>
</protein>
<name>A0A5M9I1L6_9FIRM</name>
<accession>A0A5M9I1L6</accession>
<organism evidence="1 2">
    <name type="scientific">Mediterraneibacter catenae</name>
    <dbReference type="NCBI Taxonomy" id="2594882"/>
    <lineage>
        <taxon>Bacteria</taxon>
        <taxon>Bacillati</taxon>
        <taxon>Bacillota</taxon>
        <taxon>Clostridia</taxon>
        <taxon>Lachnospirales</taxon>
        <taxon>Lachnospiraceae</taxon>
        <taxon>Mediterraneibacter</taxon>
    </lineage>
</organism>
<sequence length="106" mass="12502">MNDSEMRRRELLRQTRKLYDDRRDIPAVHPRYGRIYHDLYKNGDEEQETPGGTFYIRLVIGILCFVCFVYMDQSKAEIAQVNSTSIVNQIEKEMDTNAIIEAWKAL</sequence>
<dbReference type="Proteomes" id="UP000322025">
    <property type="component" value="Unassembled WGS sequence"/>
</dbReference>
<gene>
    <name evidence="1" type="ORF">FNY66_06975</name>
</gene>
<evidence type="ECO:0000313" key="2">
    <source>
        <dbReference type="Proteomes" id="UP000322025"/>
    </source>
</evidence>
<keyword evidence="2" id="KW-1185">Reference proteome</keyword>
<reference evidence="1" key="1">
    <citation type="submission" date="2019-07" db="EMBL/GenBank/DDBJ databases">
        <authorList>
            <person name="Wongkuna S."/>
            <person name="Scaria J."/>
        </authorList>
    </citation>
    <scope>NUCLEOTIDE SEQUENCE [LARGE SCALE GENOMIC DNA]</scope>
    <source>
        <strain evidence="1">SW178</strain>
    </source>
</reference>
<dbReference type="AlphaFoldDB" id="A0A5M9I1L6"/>
<dbReference type="RefSeq" id="WP_087150446.1">
    <property type="nucleotide sequence ID" value="NZ_VMSO01000007.1"/>
</dbReference>
<dbReference type="OrthoDB" id="1912203at2"/>
<comment type="caution">
    <text evidence="1">The sequence shown here is derived from an EMBL/GenBank/DDBJ whole genome shotgun (WGS) entry which is preliminary data.</text>
</comment>
<dbReference type="EMBL" id="VMSO01000007">
    <property type="protein sequence ID" value="KAA8501609.1"/>
    <property type="molecule type" value="Genomic_DNA"/>
</dbReference>